<evidence type="ECO:0000256" key="1">
    <source>
        <dbReference type="SAM" id="MobiDB-lite"/>
    </source>
</evidence>
<accession>A0A853IYM3</accession>
<feature type="region of interest" description="Disordered" evidence="1">
    <location>
        <begin position="1"/>
        <end position="49"/>
    </location>
</feature>
<feature type="compositionally biased region" description="Polar residues" evidence="1">
    <location>
        <begin position="9"/>
        <end position="23"/>
    </location>
</feature>
<reference evidence="2 3" key="1">
    <citation type="submission" date="2020-07" db="EMBL/GenBank/DDBJ databases">
        <authorList>
            <person name="Maaloum M."/>
        </authorList>
    </citation>
    <scope>NUCLEOTIDE SEQUENCE [LARGE SCALE GENOMIC DNA]</scope>
    <source>
        <strain evidence="2 3">GCS-AN-3</strain>
    </source>
</reference>
<dbReference type="RefSeq" id="WP_180550811.1">
    <property type="nucleotide sequence ID" value="NZ_JACCKX010000001.1"/>
</dbReference>
<name>A0A853IYM3_9BURK</name>
<gene>
    <name evidence="2" type="ORF">H0I39_13225</name>
</gene>
<sequence>MAGVMAAQPPSSKGSEVISSSPAREQLSLGARNSTRPSKATMAERQGDLPNFFTIENAFSARSSGASSSFCNRQTPPNGYRLILPPQRPNMPRVPSIHAACGGKSPHSPLPAVVCAARARTHARWAPVRARAGPTGAAAHGGHNHPKHYR</sequence>
<dbReference type="AlphaFoldDB" id="A0A853IYM3"/>
<keyword evidence="3" id="KW-1185">Reference proteome</keyword>
<organism evidence="2 3">
    <name type="scientific">Ottowia beijingensis</name>
    <dbReference type="NCBI Taxonomy" id="1207057"/>
    <lineage>
        <taxon>Bacteria</taxon>
        <taxon>Pseudomonadati</taxon>
        <taxon>Pseudomonadota</taxon>
        <taxon>Betaproteobacteria</taxon>
        <taxon>Burkholderiales</taxon>
        <taxon>Comamonadaceae</taxon>
        <taxon>Ottowia</taxon>
    </lineage>
</organism>
<protein>
    <submittedName>
        <fullName evidence="2">Uncharacterized protein</fullName>
    </submittedName>
</protein>
<comment type="caution">
    <text evidence="2">The sequence shown here is derived from an EMBL/GenBank/DDBJ whole genome shotgun (WGS) entry which is preliminary data.</text>
</comment>
<feature type="compositionally biased region" description="Low complexity" evidence="1">
    <location>
        <begin position="130"/>
        <end position="141"/>
    </location>
</feature>
<evidence type="ECO:0000313" key="3">
    <source>
        <dbReference type="Proteomes" id="UP000589716"/>
    </source>
</evidence>
<dbReference type="EMBL" id="JACCKX010000001">
    <property type="protein sequence ID" value="NZA02479.1"/>
    <property type="molecule type" value="Genomic_DNA"/>
</dbReference>
<feature type="region of interest" description="Disordered" evidence="1">
    <location>
        <begin position="64"/>
        <end position="103"/>
    </location>
</feature>
<dbReference type="Proteomes" id="UP000589716">
    <property type="component" value="Unassembled WGS sequence"/>
</dbReference>
<proteinExistence type="predicted"/>
<evidence type="ECO:0000313" key="2">
    <source>
        <dbReference type="EMBL" id="NZA02479.1"/>
    </source>
</evidence>
<feature type="region of interest" description="Disordered" evidence="1">
    <location>
        <begin position="130"/>
        <end position="150"/>
    </location>
</feature>